<evidence type="ECO:0000313" key="2">
    <source>
        <dbReference type="EMBL" id="EGH19438.1"/>
    </source>
</evidence>
<dbReference type="Gene3D" id="3.40.640.10">
    <property type="entry name" value="Type I PLP-dependent aspartate aminotransferase-like (Major domain)"/>
    <property type="match status" value="1"/>
</dbReference>
<comment type="caution">
    <text evidence="2">The sequence shown here is derived from an EMBL/GenBank/DDBJ whole genome shotgun (WGS) entry which is preliminary data.</text>
</comment>
<protein>
    <submittedName>
        <fullName evidence="2">Acetylornithine aminotransferase</fullName>
        <ecNumber evidence="2">2.6.1.11</ecNumber>
    </submittedName>
</protein>
<dbReference type="GO" id="GO:0003992">
    <property type="term" value="F:N2-acetyl-L-ornithine:2-oxoglutarate 5-aminotransferase activity"/>
    <property type="evidence" value="ECO:0007669"/>
    <property type="project" value="UniProtKB-EC"/>
</dbReference>
<evidence type="ECO:0000313" key="3">
    <source>
        <dbReference type="Proteomes" id="UP000005466"/>
    </source>
</evidence>
<keyword evidence="2" id="KW-0808">Transferase</keyword>
<comment type="similarity">
    <text evidence="1">Belongs to the class-III pyridoxal-phosphate-dependent aminotransferase family.</text>
</comment>
<dbReference type="Proteomes" id="UP000005466">
    <property type="component" value="Unassembled WGS sequence"/>
</dbReference>
<dbReference type="PANTHER" id="PTHR43094">
    <property type="entry name" value="AMINOTRANSFERASE"/>
    <property type="match status" value="1"/>
</dbReference>
<dbReference type="PANTHER" id="PTHR43094:SF1">
    <property type="entry name" value="AMINOTRANSFERASE CLASS-III"/>
    <property type="match status" value="1"/>
</dbReference>
<sequence length="34" mass="3850">RDGLLMLDEIQTGMGRTGKWFAFQHEGIVPDVMT</sequence>
<dbReference type="InterPro" id="IPR005814">
    <property type="entry name" value="Aminotrans_3"/>
</dbReference>
<dbReference type="InterPro" id="IPR015421">
    <property type="entry name" value="PyrdxlP-dep_Trfase_major"/>
</dbReference>
<gene>
    <name evidence="2" type="ORF">Pgy4_41354</name>
</gene>
<dbReference type="InterPro" id="IPR015424">
    <property type="entry name" value="PyrdxlP-dep_Trfase"/>
</dbReference>
<keyword evidence="2" id="KW-0032">Aminotransferase</keyword>
<dbReference type="EC" id="2.6.1.11" evidence="2"/>
<accession>F3CJJ6</accession>
<dbReference type="BioCyc" id="PSYR875330:G11XH-7938-MONOMER"/>
<feature type="non-terminal residue" evidence="2">
    <location>
        <position position="1"/>
    </location>
</feature>
<reference evidence="2 3" key="1">
    <citation type="journal article" date="2011" name="PLoS Pathog.">
        <title>Dynamic evolution of pathogenicity revealed by sequencing and comparative genomics of 19 Pseudomonas syringae isolates.</title>
        <authorList>
            <person name="Baltrus D.A."/>
            <person name="Nishimura M.T."/>
            <person name="Romanchuk A."/>
            <person name="Chang J.H."/>
            <person name="Mukhtar M.S."/>
            <person name="Cherkis K."/>
            <person name="Roach J."/>
            <person name="Grant S.R."/>
            <person name="Jones C.D."/>
            <person name="Dangl J.L."/>
        </authorList>
    </citation>
    <scope>NUCLEOTIDE SEQUENCE [LARGE SCALE GENOMIC DNA]</scope>
    <source>
        <strain evidence="3">race 4</strain>
    </source>
</reference>
<dbReference type="SUPFAM" id="SSF53383">
    <property type="entry name" value="PLP-dependent transferases"/>
    <property type="match status" value="1"/>
</dbReference>
<dbReference type="EMBL" id="ADWY01004074">
    <property type="protein sequence ID" value="EGH19438.1"/>
    <property type="molecule type" value="Genomic_DNA"/>
</dbReference>
<name>F3CJJ6_PSESG</name>
<dbReference type="AlphaFoldDB" id="F3CJJ6"/>
<dbReference type="HOGENOM" id="CLU_3370292_0_0_6"/>
<dbReference type="GO" id="GO:0030170">
    <property type="term" value="F:pyridoxal phosphate binding"/>
    <property type="evidence" value="ECO:0007669"/>
    <property type="project" value="InterPro"/>
</dbReference>
<evidence type="ECO:0000256" key="1">
    <source>
        <dbReference type="ARBA" id="ARBA00008954"/>
    </source>
</evidence>
<feature type="non-terminal residue" evidence="2">
    <location>
        <position position="34"/>
    </location>
</feature>
<dbReference type="Pfam" id="PF00202">
    <property type="entry name" value="Aminotran_3"/>
    <property type="match status" value="1"/>
</dbReference>
<organism evidence="2 3">
    <name type="scientific">Pseudomonas savastanoi pv. glycinea str. race 4</name>
    <dbReference type="NCBI Taxonomy" id="875330"/>
    <lineage>
        <taxon>Bacteria</taxon>
        <taxon>Pseudomonadati</taxon>
        <taxon>Pseudomonadota</taxon>
        <taxon>Gammaproteobacteria</taxon>
        <taxon>Pseudomonadales</taxon>
        <taxon>Pseudomonadaceae</taxon>
        <taxon>Pseudomonas</taxon>
    </lineage>
</organism>
<proteinExistence type="inferred from homology"/>